<evidence type="ECO:0000256" key="1">
    <source>
        <dbReference type="SAM" id="Phobius"/>
    </source>
</evidence>
<feature type="non-terminal residue" evidence="2">
    <location>
        <position position="107"/>
    </location>
</feature>
<feature type="transmembrane region" description="Helical" evidence="1">
    <location>
        <begin position="21"/>
        <end position="41"/>
    </location>
</feature>
<keyword evidence="1" id="KW-1133">Transmembrane helix</keyword>
<proteinExistence type="predicted"/>
<keyword evidence="1" id="KW-0472">Membrane</keyword>
<keyword evidence="1" id="KW-0812">Transmembrane</keyword>
<comment type="caution">
    <text evidence="2">The sequence shown here is derived from an EMBL/GenBank/DDBJ whole genome shotgun (WGS) entry which is preliminary data.</text>
</comment>
<protein>
    <submittedName>
        <fullName evidence="2">Fructose permease</fullName>
    </submittedName>
</protein>
<dbReference type="Proteomes" id="UP001281024">
    <property type="component" value="Unassembled WGS sequence"/>
</dbReference>
<sequence length="107" mass="11494">MASQDVLDSKIHGRKLTIGVSLSYFIFSLVINAAGNVLTVVTSQKIHPTFLGSAYWTAASAGVNKAIFNGNSSMLGWVFFVIGVVVAILNVFLQGHFNARKFFGNIA</sequence>
<dbReference type="EMBL" id="WERV01000021">
    <property type="protein sequence ID" value="MDV7715940.1"/>
    <property type="molecule type" value="Genomic_DNA"/>
</dbReference>
<gene>
    <name evidence="2" type="ORF">GA838_09490</name>
</gene>
<dbReference type="AlphaFoldDB" id="A0AAJ2UC49"/>
<reference evidence="2" key="1">
    <citation type="submission" date="2019-10" db="EMBL/GenBank/DDBJ databases">
        <title>Malate fermentation in French cider.</title>
        <authorList>
            <person name="Cousin F.J."/>
            <person name="Medina Fernandez S."/>
            <person name="Misery B."/>
            <person name="Laplace J.-M."/>
            <person name="Cretenet M."/>
        </authorList>
    </citation>
    <scope>NUCLEOTIDE SEQUENCE</scope>
    <source>
        <strain evidence="2">UCMA15129</strain>
    </source>
</reference>
<feature type="transmembrane region" description="Helical" evidence="1">
    <location>
        <begin position="74"/>
        <end position="93"/>
    </location>
</feature>
<name>A0AAJ2UC49_OENOE</name>
<accession>A0AAJ2UC49</accession>
<evidence type="ECO:0000313" key="2">
    <source>
        <dbReference type="EMBL" id="MDV7715940.1"/>
    </source>
</evidence>
<evidence type="ECO:0000313" key="3">
    <source>
        <dbReference type="Proteomes" id="UP001281024"/>
    </source>
</evidence>
<organism evidence="2 3">
    <name type="scientific">Oenococcus oeni</name>
    <name type="common">Leuconostoc oenos</name>
    <dbReference type="NCBI Taxonomy" id="1247"/>
    <lineage>
        <taxon>Bacteria</taxon>
        <taxon>Bacillati</taxon>
        <taxon>Bacillota</taxon>
        <taxon>Bacilli</taxon>
        <taxon>Lactobacillales</taxon>
        <taxon>Lactobacillaceae</taxon>
        <taxon>Oenococcus</taxon>
    </lineage>
</organism>